<dbReference type="AlphaFoldDB" id="B9LWQ3"/>
<dbReference type="Proteomes" id="UP000000740">
    <property type="component" value="Plasmid pHLAC01"/>
</dbReference>
<proteinExistence type="predicted"/>
<evidence type="ECO:0000313" key="1">
    <source>
        <dbReference type="EMBL" id="ACM58894.1"/>
    </source>
</evidence>
<geneLocation type="plasmid" evidence="1 2">
    <name>pHLAC01</name>
</geneLocation>
<organism evidence="1 2">
    <name type="scientific">Halorubrum lacusprofundi (strain ATCC 49239 / DSM 5036 / JCM 8891 / ACAM 34)</name>
    <dbReference type="NCBI Taxonomy" id="416348"/>
    <lineage>
        <taxon>Archaea</taxon>
        <taxon>Methanobacteriati</taxon>
        <taxon>Methanobacteriota</taxon>
        <taxon>Stenosarchaea group</taxon>
        <taxon>Halobacteria</taxon>
        <taxon>Halobacteriales</taxon>
        <taxon>Haloferacaceae</taxon>
        <taxon>Halorubrum</taxon>
    </lineage>
</organism>
<keyword evidence="2" id="KW-1185">Reference proteome</keyword>
<name>B9LWQ3_HALLT</name>
<dbReference type="EMBL" id="CP001367">
    <property type="protein sequence ID" value="ACM58894.1"/>
    <property type="molecule type" value="Genomic_DNA"/>
</dbReference>
<dbReference type="KEGG" id="hla:Hlac_3377"/>
<gene>
    <name evidence="1" type="ordered locus">Hlac_3377</name>
</gene>
<reference evidence="1 2" key="1">
    <citation type="journal article" date="2016" name="Stand. Genomic Sci.">
        <title>Complete genome sequence of the Antarctic Halorubrum lacusprofundi type strain ACAM 34.</title>
        <authorList>
            <person name="Anderson I.J."/>
            <person name="DasSarma P."/>
            <person name="Lucas S."/>
            <person name="Copeland A."/>
            <person name="Lapidus A."/>
            <person name="Del Rio T.G."/>
            <person name="Tice H."/>
            <person name="Dalin E."/>
            <person name="Bruce D.C."/>
            <person name="Goodwin L."/>
            <person name="Pitluck S."/>
            <person name="Sims D."/>
            <person name="Brettin T.S."/>
            <person name="Detter J.C."/>
            <person name="Han C.S."/>
            <person name="Larimer F."/>
            <person name="Hauser L."/>
            <person name="Land M."/>
            <person name="Ivanova N."/>
            <person name="Richardson P."/>
            <person name="Cavicchioli R."/>
            <person name="DasSarma S."/>
            <person name="Woese C.R."/>
            <person name="Kyrpides N.C."/>
        </authorList>
    </citation>
    <scope>NUCLEOTIDE SEQUENCE [LARGE SCALE GENOMIC DNA]</scope>
    <source>
        <strain evidence="2">ATCC 49239 / DSM 5036 / JCM 8891 / ACAM 34</strain>
    </source>
</reference>
<accession>B9LWQ3</accession>
<sequence>MWANLIQSMWSEMMIVTVDSIRFAMKSVRRADSPTGRVQERDDTLYHVLFELLEGACGSIEER</sequence>
<protein>
    <submittedName>
        <fullName evidence="1">Uncharacterized protein</fullName>
    </submittedName>
</protein>
<evidence type="ECO:0000313" key="2">
    <source>
        <dbReference type="Proteomes" id="UP000000740"/>
    </source>
</evidence>
<keyword evidence="1" id="KW-0614">Plasmid</keyword>
<dbReference type="HOGENOM" id="CLU_2874972_0_0_2"/>